<feature type="DNA-binding region" description="H-T-H motif" evidence="2">
    <location>
        <begin position="33"/>
        <end position="52"/>
    </location>
</feature>
<sequence>MPKVKPDHAERKKAEIVEAAKRVCRKKPVYEVAMRDIVMESGMSQGGVYKYFANIDEVFVAILNQETLTLSIKEGVDAIFQSQSEPVEKLDQFLFIIGQHIVASLKEDGSIYYELVSLYSKDPARFETVKDQLNEVSNLQYLQKSFATFLVEQIETGTFKTTMHKEEVLTLIEVYMTGLIHHQNPISKTSDELTEKISKQISVLSSALQKLLVGE</sequence>
<feature type="domain" description="HTH tetR-type" evidence="3">
    <location>
        <begin position="10"/>
        <end position="70"/>
    </location>
</feature>
<protein>
    <submittedName>
        <fullName evidence="4">Helix-turn-helix domain-containing protein</fullName>
    </submittedName>
</protein>
<accession>A0AA96LHS3</accession>
<dbReference type="AlphaFoldDB" id="A0AA96LHS3"/>
<dbReference type="PANTHER" id="PTHR43479:SF11">
    <property type="entry name" value="ACREF_ENVCD OPERON REPRESSOR-RELATED"/>
    <property type="match status" value="1"/>
</dbReference>
<dbReference type="Proteomes" id="UP001305702">
    <property type="component" value="Chromosome"/>
</dbReference>
<dbReference type="InterPro" id="IPR050624">
    <property type="entry name" value="HTH-type_Tx_Regulator"/>
</dbReference>
<dbReference type="EMBL" id="CP130318">
    <property type="protein sequence ID" value="WNQ13553.1"/>
    <property type="molecule type" value="Genomic_DNA"/>
</dbReference>
<dbReference type="KEGG" id="paun:MJA45_11220"/>
<dbReference type="Pfam" id="PF00440">
    <property type="entry name" value="TetR_N"/>
    <property type="match status" value="1"/>
</dbReference>
<proteinExistence type="predicted"/>
<keyword evidence="5" id="KW-1185">Reference proteome</keyword>
<gene>
    <name evidence="4" type="ORF">MJA45_11220</name>
</gene>
<dbReference type="Gene3D" id="1.10.357.10">
    <property type="entry name" value="Tetracycline Repressor, domain 2"/>
    <property type="match status" value="1"/>
</dbReference>
<evidence type="ECO:0000259" key="3">
    <source>
        <dbReference type="PROSITE" id="PS50977"/>
    </source>
</evidence>
<dbReference type="SUPFAM" id="SSF46689">
    <property type="entry name" value="Homeodomain-like"/>
    <property type="match status" value="1"/>
</dbReference>
<evidence type="ECO:0000256" key="1">
    <source>
        <dbReference type="ARBA" id="ARBA00023125"/>
    </source>
</evidence>
<evidence type="ECO:0000313" key="5">
    <source>
        <dbReference type="Proteomes" id="UP001305702"/>
    </source>
</evidence>
<dbReference type="RefSeq" id="WP_315607336.1">
    <property type="nucleotide sequence ID" value="NZ_CP130318.1"/>
</dbReference>
<reference evidence="4 5" key="1">
    <citation type="submission" date="2022-02" db="EMBL/GenBank/DDBJ databases">
        <title>Paenibacillus sp. MBLB1776 Whole Genome Shotgun Sequencing.</title>
        <authorList>
            <person name="Hwang C.Y."/>
            <person name="Cho E.-S."/>
            <person name="Seo M.-J."/>
        </authorList>
    </citation>
    <scope>NUCLEOTIDE SEQUENCE [LARGE SCALE GENOMIC DNA]</scope>
    <source>
        <strain evidence="4 5">MBLB1776</strain>
    </source>
</reference>
<dbReference type="GO" id="GO:0003677">
    <property type="term" value="F:DNA binding"/>
    <property type="evidence" value="ECO:0007669"/>
    <property type="project" value="UniProtKB-UniRule"/>
</dbReference>
<dbReference type="Gene3D" id="1.10.10.60">
    <property type="entry name" value="Homeodomain-like"/>
    <property type="match status" value="1"/>
</dbReference>
<dbReference type="PROSITE" id="PS50977">
    <property type="entry name" value="HTH_TETR_2"/>
    <property type="match status" value="1"/>
</dbReference>
<evidence type="ECO:0000313" key="4">
    <source>
        <dbReference type="EMBL" id="WNQ13553.1"/>
    </source>
</evidence>
<keyword evidence="1 2" id="KW-0238">DNA-binding</keyword>
<dbReference type="InterPro" id="IPR001647">
    <property type="entry name" value="HTH_TetR"/>
</dbReference>
<evidence type="ECO:0000256" key="2">
    <source>
        <dbReference type="PROSITE-ProRule" id="PRU00335"/>
    </source>
</evidence>
<dbReference type="PANTHER" id="PTHR43479">
    <property type="entry name" value="ACREF/ENVCD OPERON REPRESSOR-RELATED"/>
    <property type="match status" value="1"/>
</dbReference>
<organism evidence="4 5">
    <name type="scientific">Paenibacillus aurantius</name>
    <dbReference type="NCBI Taxonomy" id="2918900"/>
    <lineage>
        <taxon>Bacteria</taxon>
        <taxon>Bacillati</taxon>
        <taxon>Bacillota</taxon>
        <taxon>Bacilli</taxon>
        <taxon>Bacillales</taxon>
        <taxon>Paenibacillaceae</taxon>
        <taxon>Paenibacillus</taxon>
    </lineage>
</organism>
<dbReference type="InterPro" id="IPR009057">
    <property type="entry name" value="Homeodomain-like_sf"/>
</dbReference>
<name>A0AA96LHS3_9BACL</name>